<dbReference type="PANTHER" id="PTHR12072">
    <property type="entry name" value="CWF19, CELL CYCLE CONTROL PROTEIN"/>
    <property type="match status" value="1"/>
</dbReference>
<dbReference type="EMBL" id="JAACLJ010000001">
    <property type="protein sequence ID" value="KAF4594761.1"/>
    <property type="molecule type" value="Genomic_DNA"/>
</dbReference>
<evidence type="ECO:0000259" key="2">
    <source>
        <dbReference type="Pfam" id="PF04676"/>
    </source>
</evidence>
<feature type="domain" description="Cwf19-like protein C-terminal" evidence="2">
    <location>
        <begin position="477"/>
        <end position="529"/>
    </location>
</feature>
<dbReference type="GO" id="GO:0000398">
    <property type="term" value="P:mRNA splicing, via spliceosome"/>
    <property type="evidence" value="ECO:0007669"/>
    <property type="project" value="TreeGrafter"/>
</dbReference>
<comment type="caution">
    <text evidence="4">The sequence shown here is derived from an EMBL/GenBank/DDBJ whole genome shotgun (WGS) entry which is preliminary data.</text>
</comment>
<dbReference type="Pfam" id="PF04677">
    <property type="entry name" value="CwfJ_C_1"/>
    <property type="match status" value="1"/>
</dbReference>
<evidence type="ECO:0000313" key="4">
    <source>
        <dbReference type="EMBL" id="KAF4594761.1"/>
    </source>
</evidence>
<feature type="domain" description="Cwf19-like C-terminal" evidence="3">
    <location>
        <begin position="292"/>
        <end position="416"/>
    </location>
</feature>
<name>A0A8H4QC01_9HYPO</name>
<dbReference type="GO" id="GO:0071014">
    <property type="term" value="C:post-mRNA release spliceosomal complex"/>
    <property type="evidence" value="ECO:0007669"/>
    <property type="project" value="TreeGrafter"/>
</dbReference>
<protein>
    <submittedName>
        <fullName evidence="4">CwfJ domain-containing protein</fullName>
    </submittedName>
</protein>
<gene>
    <name evidence="4" type="ORF">GQ602_000374</name>
</gene>
<evidence type="ECO:0000259" key="3">
    <source>
        <dbReference type="Pfam" id="PF04677"/>
    </source>
</evidence>
<dbReference type="Pfam" id="PF04676">
    <property type="entry name" value="CwfJ_C_2"/>
    <property type="match status" value="1"/>
</dbReference>
<dbReference type="OrthoDB" id="444325at2759"/>
<proteinExistence type="predicted"/>
<feature type="region of interest" description="Disordered" evidence="1">
    <location>
        <begin position="259"/>
        <end position="287"/>
    </location>
</feature>
<dbReference type="GO" id="GO:0061632">
    <property type="term" value="F:RNA lariat debranching enzyme activator activity"/>
    <property type="evidence" value="ECO:0007669"/>
    <property type="project" value="TreeGrafter"/>
</dbReference>
<dbReference type="Proteomes" id="UP000562929">
    <property type="component" value="Unassembled WGS sequence"/>
</dbReference>
<dbReference type="CDD" id="cd07380">
    <property type="entry name" value="MPP_CWF19_N"/>
    <property type="match status" value="1"/>
</dbReference>
<dbReference type="InterPro" id="IPR006767">
    <property type="entry name" value="Cwf19-like_C_dom-2"/>
</dbReference>
<feature type="compositionally biased region" description="Basic residues" evidence="1">
    <location>
        <begin position="275"/>
        <end position="286"/>
    </location>
</feature>
<dbReference type="InterPro" id="IPR006768">
    <property type="entry name" value="Cwf19-like_C_dom-1"/>
</dbReference>
<evidence type="ECO:0000256" key="1">
    <source>
        <dbReference type="SAM" id="MobiDB-lite"/>
    </source>
</evidence>
<reference evidence="4 5" key="1">
    <citation type="journal article" date="2020" name="G3 (Bethesda)">
        <title>Genetic Underpinnings of Host Manipulation by Ophiocordyceps as Revealed by Comparative Transcriptomics.</title>
        <authorList>
            <person name="Will I."/>
            <person name="Das B."/>
            <person name="Trinh T."/>
            <person name="Brachmann A."/>
            <person name="Ohm R.A."/>
            <person name="de Bekker C."/>
        </authorList>
    </citation>
    <scope>NUCLEOTIDE SEQUENCE [LARGE SCALE GENOMIC DNA]</scope>
    <source>
        <strain evidence="4 5">EC05</strain>
    </source>
</reference>
<keyword evidence="5" id="KW-1185">Reference proteome</keyword>
<organism evidence="4 5">
    <name type="scientific">Ophiocordyceps camponoti-floridani</name>
    <dbReference type="NCBI Taxonomy" id="2030778"/>
    <lineage>
        <taxon>Eukaryota</taxon>
        <taxon>Fungi</taxon>
        <taxon>Dikarya</taxon>
        <taxon>Ascomycota</taxon>
        <taxon>Pezizomycotina</taxon>
        <taxon>Sordariomycetes</taxon>
        <taxon>Hypocreomycetidae</taxon>
        <taxon>Hypocreales</taxon>
        <taxon>Ophiocordycipitaceae</taxon>
        <taxon>Ophiocordyceps</taxon>
    </lineage>
</organism>
<sequence>MASPKIIVLGSLNGMLIPAAQKLATLQAKNGFAMAILTGNAFARTLNADTREAVKSRRLKFPLPTYFTIGSHPLPEEIAAKVEADEEIGQNLYFLGKRGFTTTTDGVHIAVLGGVPAAGREMQPHEYNYDDVMELEAGGRRTDLLLTSVWPADIWKCSNVVLDPANQAMVQSSPSIADLCATLKPRYHLTASSGAFFYEREPFGHPFDSHAHELFTRFISLAPYDNEAKAKAMYAFSLNRSDDGAVPIGATDSPLIATMQSRKRPPEDEEYSRFSRPRRHGKRRYMRPPPGPDRCYFCLSNPNISTHMCCSIGEESYVTTAKGPIPETTTFAEHGLTFPGHFIIIPLPHAPTTKAIGRAEEAARAYNEMSRFRESLQAMLSSKSSHKLGAITWEISRESNIHLIWQLTAVPAQLIRSGLAEAGFRVEAENSGYPPWVVDDLPLERQIDYGDFLRIWLWADDGEDLNKGKSLVMPLPRNLLFDFQFSRRVIVKLLGLETRLSWQDCQQTVEEETSDAQAFREAFKDWDFTIS</sequence>
<evidence type="ECO:0000313" key="5">
    <source>
        <dbReference type="Proteomes" id="UP000562929"/>
    </source>
</evidence>
<dbReference type="AlphaFoldDB" id="A0A8H4QC01"/>
<dbReference type="PANTHER" id="PTHR12072:SF4">
    <property type="entry name" value="CWF19-LIKE PROTEIN 1"/>
    <property type="match status" value="1"/>
</dbReference>
<dbReference type="InterPro" id="IPR040194">
    <property type="entry name" value="Cwf19-like"/>
</dbReference>
<accession>A0A8H4QC01</accession>